<comment type="caution">
    <text evidence="3">The sequence shown here is derived from an EMBL/GenBank/DDBJ whole genome shotgun (WGS) entry which is preliminary data.</text>
</comment>
<accession>A0A9P1GRB4</accession>
<evidence type="ECO:0000313" key="5">
    <source>
        <dbReference type="Proteomes" id="UP001152797"/>
    </source>
</evidence>
<feature type="coiled-coil region" evidence="1">
    <location>
        <begin position="98"/>
        <end position="153"/>
    </location>
</feature>
<organism evidence="3">
    <name type="scientific">Cladocopium goreaui</name>
    <dbReference type="NCBI Taxonomy" id="2562237"/>
    <lineage>
        <taxon>Eukaryota</taxon>
        <taxon>Sar</taxon>
        <taxon>Alveolata</taxon>
        <taxon>Dinophyceae</taxon>
        <taxon>Suessiales</taxon>
        <taxon>Symbiodiniaceae</taxon>
        <taxon>Cladocopium</taxon>
    </lineage>
</organism>
<reference evidence="3" key="1">
    <citation type="submission" date="2022-10" db="EMBL/GenBank/DDBJ databases">
        <authorList>
            <person name="Chen Y."/>
            <person name="Dougan E. K."/>
            <person name="Chan C."/>
            <person name="Rhodes N."/>
            <person name="Thang M."/>
        </authorList>
    </citation>
    <scope>NUCLEOTIDE SEQUENCE</scope>
</reference>
<feature type="region of interest" description="Disordered" evidence="2">
    <location>
        <begin position="332"/>
        <end position="359"/>
    </location>
</feature>
<reference evidence="4" key="2">
    <citation type="submission" date="2024-04" db="EMBL/GenBank/DDBJ databases">
        <authorList>
            <person name="Chen Y."/>
            <person name="Shah S."/>
            <person name="Dougan E. K."/>
            <person name="Thang M."/>
            <person name="Chan C."/>
        </authorList>
    </citation>
    <scope>NUCLEOTIDE SEQUENCE [LARGE SCALE GENOMIC DNA]</scope>
</reference>
<evidence type="ECO:0000256" key="2">
    <source>
        <dbReference type="SAM" id="MobiDB-lite"/>
    </source>
</evidence>
<protein>
    <submittedName>
        <fullName evidence="3">Uncharacterized protein</fullName>
    </submittedName>
</protein>
<evidence type="ECO:0000313" key="3">
    <source>
        <dbReference type="EMBL" id="CAI4019593.1"/>
    </source>
</evidence>
<keyword evidence="1" id="KW-0175">Coiled coil</keyword>
<dbReference type="Proteomes" id="UP001152797">
    <property type="component" value="Unassembled WGS sequence"/>
</dbReference>
<evidence type="ECO:0000313" key="4">
    <source>
        <dbReference type="EMBL" id="CAL1172968.1"/>
    </source>
</evidence>
<proteinExistence type="predicted"/>
<sequence length="359" mass="39735">MESGPAAAKVVHAFGRSSPSSRLKQEFIKLSSDYRRLMELIERSEPELVAELSPNFSPRSHSSLMKPTEVEGPRVSPRSATEGSEKPGQLLAVWPPIRRAENWELQELRAECAKLVRKHQEDQHHLEDVRSTVAEVRQHVEQLRFRVEESRQDSATAASPELQELRLLAGFLRKKTPENSAAKQVPRPGSFTPEPQRAARLPRAAATEAPELRGVAPQLGTPRSFWPEPATAQHPQPGTPRSFDCKTLTPTSWHSFETPPTPSTPGLPSPRPPKLHGARPPRIQEPQGRPERPPVVAVECRTSPVSSVLVACRLCAKQLCSHRGLCYPATARTRQKDHSAPPDSRNYGRNAVGHAPTEG</sequence>
<dbReference type="EMBL" id="CAMXCT030006759">
    <property type="protein sequence ID" value="CAL4806905.1"/>
    <property type="molecule type" value="Genomic_DNA"/>
</dbReference>
<gene>
    <name evidence="3" type="ORF">C1SCF055_LOCUS44086</name>
</gene>
<feature type="compositionally biased region" description="Low complexity" evidence="2">
    <location>
        <begin position="193"/>
        <end position="213"/>
    </location>
</feature>
<dbReference type="EMBL" id="CAMXCT010006759">
    <property type="protein sequence ID" value="CAI4019593.1"/>
    <property type="molecule type" value="Genomic_DNA"/>
</dbReference>
<feature type="compositionally biased region" description="Pro residues" evidence="2">
    <location>
        <begin position="259"/>
        <end position="272"/>
    </location>
</feature>
<name>A0A9P1GRB4_9DINO</name>
<evidence type="ECO:0000256" key="1">
    <source>
        <dbReference type="SAM" id="Coils"/>
    </source>
</evidence>
<feature type="region of interest" description="Disordered" evidence="2">
    <location>
        <begin position="48"/>
        <end position="91"/>
    </location>
</feature>
<dbReference type="AlphaFoldDB" id="A0A9P1GRB4"/>
<feature type="region of interest" description="Disordered" evidence="2">
    <location>
        <begin position="175"/>
        <end position="294"/>
    </location>
</feature>
<dbReference type="EMBL" id="CAMXCT020006759">
    <property type="protein sequence ID" value="CAL1172968.1"/>
    <property type="molecule type" value="Genomic_DNA"/>
</dbReference>
<feature type="compositionally biased region" description="Polar residues" evidence="2">
    <location>
        <begin position="54"/>
        <end position="65"/>
    </location>
</feature>
<keyword evidence="5" id="KW-1185">Reference proteome</keyword>